<evidence type="ECO:0000313" key="5">
    <source>
        <dbReference type="Proteomes" id="UP000270036"/>
    </source>
</evidence>
<keyword evidence="4" id="KW-1185">Reference proteome</keyword>
<dbReference type="AlphaFoldDB" id="A0A3S5EUY6"/>
<protein>
    <recommendedName>
        <fullName evidence="6">Lipoprotein</fullName>
    </recommendedName>
</protein>
<evidence type="ECO:0000313" key="2">
    <source>
        <dbReference type="EMBL" id="KEY18443.1"/>
    </source>
</evidence>
<proteinExistence type="predicted"/>
<sequence>MRLYSFFQLLITLAFLLSCGSKNSVASDSTPISAVTKTENSIVYLFFEIEKSEKGSEKVKLTGTKISEGFIKNASIENKASVSGNLLISFLNKSGEVLEERIIEDPLNPILEVYAEEGLSKNKLNLNKAEFSVRFNQKGEISNVRVEKITDKSKNTLITLKL</sequence>
<reference evidence="3 5" key="2">
    <citation type="submission" date="2018-12" db="EMBL/GenBank/DDBJ databases">
        <authorList>
            <consortium name="Pathogen Informatics"/>
        </authorList>
    </citation>
    <scope>NUCLEOTIDE SEQUENCE [LARGE SCALE GENOMIC DNA]</scope>
    <source>
        <strain evidence="3 5">NCTC13489</strain>
    </source>
</reference>
<keyword evidence="1" id="KW-0732">Signal</keyword>
<dbReference type="EMBL" id="JPEP01000002">
    <property type="protein sequence ID" value="KEY18443.1"/>
    <property type="molecule type" value="Genomic_DNA"/>
</dbReference>
<reference evidence="2 4" key="1">
    <citation type="submission" date="2014-07" db="EMBL/GenBank/DDBJ databases">
        <authorList>
            <person name="Pisani N.G."/>
            <person name="Newman J.D."/>
        </authorList>
    </citation>
    <scope>NUCLEOTIDE SEQUENCE [LARGE SCALE GENOMIC DNA]</scope>
    <source>
        <strain evidence="2 4">LMG 24720</strain>
    </source>
</reference>
<dbReference type="Proteomes" id="UP000270036">
    <property type="component" value="Chromosome"/>
</dbReference>
<dbReference type="KEGG" id="cant:NCTC13489_02603"/>
<dbReference type="STRING" id="266748.HY04_07965"/>
<name>A0A3S5EUY6_9FLAO</name>
<organism evidence="3 5">
    <name type="scientific">Kaistella antarctica</name>
    <dbReference type="NCBI Taxonomy" id="266748"/>
    <lineage>
        <taxon>Bacteria</taxon>
        <taxon>Pseudomonadati</taxon>
        <taxon>Bacteroidota</taxon>
        <taxon>Flavobacteriia</taxon>
        <taxon>Flavobacteriales</taxon>
        <taxon>Weeksellaceae</taxon>
        <taxon>Chryseobacterium group</taxon>
        <taxon>Kaistella</taxon>
    </lineage>
</organism>
<evidence type="ECO:0008006" key="6">
    <source>
        <dbReference type="Google" id="ProtNLM"/>
    </source>
</evidence>
<dbReference type="EMBL" id="LR134441">
    <property type="protein sequence ID" value="VEI01213.1"/>
    <property type="molecule type" value="Genomic_DNA"/>
</dbReference>
<gene>
    <name evidence="2" type="ORF">HY04_07965</name>
    <name evidence="3" type="ORF">NCTC13489_02603</name>
</gene>
<dbReference type="PROSITE" id="PS51257">
    <property type="entry name" value="PROKAR_LIPOPROTEIN"/>
    <property type="match status" value="1"/>
</dbReference>
<evidence type="ECO:0000313" key="3">
    <source>
        <dbReference type="EMBL" id="VEI01213.1"/>
    </source>
</evidence>
<evidence type="ECO:0000256" key="1">
    <source>
        <dbReference type="SAM" id="SignalP"/>
    </source>
</evidence>
<feature type="signal peptide" evidence="1">
    <location>
        <begin position="1"/>
        <end position="26"/>
    </location>
</feature>
<dbReference type="Proteomes" id="UP000028349">
    <property type="component" value="Unassembled WGS sequence"/>
</dbReference>
<feature type="chain" id="PRO_5018690771" description="Lipoprotein" evidence="1">
    <location>
        <begin position="27"/>
        <end position="162"/>
    </location>
</feature>
<evidence type="ECO:0000313" key="4">
    <source>
        <dbReference type="Proteomes" id="UP000028349"/>
    </source>
</evidence>
<accession>A0A3S5EUY6</accession>